<dbReference type="Pfam" id="PF20150">
    <property type="entry name" value="2EXR"/>
    <property type="match status" value="1"/>
</dbReference>
<dbReference type="Proteomes" id="UP001303222">
    <property type="component" value="Unassembled WGS sequence"/>
</dbReference>
<feature type="compositionally biased region" description="Basic and acidic residues" evidence="1">
    <location>
        <begin position="238"/>
        <end position="257"/>
    </location>
</feature>
<reference evidence="3" key="1">
    <citation type="journal article" date="2023" name="Mol. Phylogenet. Evol.">
        <title>Genome-scale phylogeny and comparative genomics of the fungal order Sordariales.</title>
        <authorList>
            <person name="Hensen N."/>
            <person name="Bonometti L."/>
            <person name="Westerberg I."/>
            <person name="Brannstrom I.O."/>
            <person name="Guillou S."/>
            <person name="Cros-Aarteil S."/>
            <person name="Calhoun S."/>
            <person name="Haridas S."/>
            <person name="Kuo A."/>
            <person name="Mondo S."/>
            <person name="Pangilinan J."/>
            <person name="Riley R."/>
            <person name="LaButti K."/>
            <person name="Andreopoulos B."/>
            <person name="Lipzen A."/>
            <person name="Chen C."/>
            <person name="Yan M."/>
            <person name="Daum C."/>
            <person name="Ng V."/>
            <person name="Clum A."/>
            <person name="Steindorff A."/>
            <person name="Ohm R.A."/>
            <person name="Martin F."/>
            <person name="Silar P."/>
            <person name="Natvig D.O."/>
            <person name="Lalanne C."/>
            <person name="Gautier V."/>
            <person name="Ament-Velasquez S.L."/>
            <person name="Kruys A."/>
            <person name="Hutchinson M.I."/>
            <person name="Powell A.J."/>
            <person name="Barry K."/>
            <person name="Miller A.N."/>
            <person name="Grigoriev I.V."/>
            <person name="Debuchy R."/>
            <person name="Gladieux P."/>
            <person name="Hiltunen Thoren M."/>
            <person name="Johannesson H."/>
        </authorList>
    </citation>
    <scope>NUCLEOTIDE SEQUENCE</scope>
    <source>
        <strain evidence="3">CBS 626.80</strain>
    </source>
</reference>
<dbReference type="AlphaFoldDB" id="A0AAN6SGK0"/>
<dbReference type="EMBL" id="MU859123">
    <property type="protein sequence ID" value="KAK3952428.1"/>
    <property type="molecule type" value="Genomic_DNA"/>
</dbReference>
<evidence type="ECO:0000313" key="4">
    <source>
        <dbReference type="Proteomes" id="UP001303222"/>
    </source>
</evidence>
<feature type="region of interest" description="Disordered" evidence="1">
    <location>
        <begin position="1"/>
        <end position="74"/>
    </location>
</feature>
<name>A0AAN6SGK0_9PEZI</name>
<feature type="compositionally biased region" description="Polar residues" evidence="1">
    <location>
        <begin position="56"/>
        <end position="66"/>
    </location>
</feature>
<evidence type="ECO:0000313" key="3">
    <source>
        <dbReference type="EMBL" id="KAK3952428.1"/>
    </source>
</evidence>
<evidence type="ECO:0000256" key="1">
    <source>
        <dbReference type="SAM" id="MobiDB-lite"/>
    </source>
</evidence>
<gene>
    <name evidence="3" type="ORF">QBC32DRAFT_341310</name>
</gene>
<dbReference type="InterPro" id="IPR045518">
    <property type="entry name" value="2EXR"/>
</dbReference>
<evidence type="ECO:0000259" key="2">
    <source>
        <dbReference type="Pfam" id="PF20150"/>
    </source>
</evidence>
<keyword evidence="4" id="KW-1185">Reference proteome</keyword>
<feature type="region of interest" description="Disordered" evidence="1">
    <location>
        <begin position="220"/>
        <end position="267"/>
    </location>
</feature>
<organism evidence="3 4">
    <name type="scientific">Pseudoneurospora amorphoporcata</name>
    <dbReference type="NCBI Taxonomy" id="241081"/>
    <lineage>
        <taxon>Eukaryota</taxon>
        <taxon>Fungi</taxon>
        <taxon>Dikarya</taxon>
        <taxon>Ascomycota</taxon>
        <taxon>Pezizomycotina</taxon>
        <taxon>Sordariomycetes</taxon>
        <taxon>Sordariomycetidae</taxon>
        <taxon>Sordariales</taxon>
        <taxon>Sordariaceae</taxon>
        <taxon>Pseudoneurospora</taxon>
    </lineage>
</organism>
<protein>
    <recommendedName>
        <fullName evidence="2">2EXR domain-containing protein</fullName>
    </recommendedName>
</protein>
<proteinExistence type="predicted"/>
<feature type="compositionally biased region" description="Acidic residues" evidence="1">
    <location>
        <begin position="258"/>
        <end position="267"/>
    </location>
</feature>
<comment type="caution">
    <text evidence="3">The sequence shown here is derived from an EMBL/GenBank/DDBJ whole genome shotgun (WGS) entry which is preliminary data.</text>
</comment>
<sequence>MGTCPESRSFARNQADKMTEDINQLLETASTKDENDHLTSPILSEPHKQSIDGPSDGTTPSPERPQTTTTTTTRKVTFWSLPRELRDMIWNEALLSEDEIFAANISCTCQFEDLETHIRNSNAMPIELGQGFPGLVYASRVFSCQPPALAHVCQESREDALRRYESAYRKFQPATDPKDSLPLSAKLFEKMEGRLRWLSGKVARYLCIGLLSTDFELHDEEDLEEEEVPEVQVETEEDGSRVPSQDRDELEAPRVQDDNYETPLEDGDNAKIDVEERDWPGVFSVEPTWEDYLDNLEEAPLWEDDLLVLHCLWMDRQPMTISNFVRSALLDLLARAKDYQIMVVCGFPGHDTVPFSDSVIVKWGVFANRASDCNFDKTNYNHAKRFVDIRDLEEIFDFVCFVRSFWCYDGSEEEKEIENLLNNLELRKRLVAECLEPFETLWAEGVKGIKSSRYGRMPRLGVVVEMEQK</sequence>
<feature type="compositionally biased region" description="Acidic residues" evidence="1">
    <location>
        <begin position="220"/>
        <end position="237"/>
    </location>
</feature>
<reference evidence="3" key="2">
    <citation type="submission" date="2023-06" db="EMBL/GenBank/DDBJ databases">
        <authorList>
            <consortium name="Lawrence Berkeley National Laboratory"/>
            <person name="Mondo S.J."/>
            <person name="Hensen N."/>
            <person name="Bonometti L."/>
            <person name="Westerberg I."/>
            <person name="Brannstrom I.O."/>
            <person name="Guillou S."/>
            <person name="Cros-Aarteil S."/>
            <person name="Calhoun S."/>
            <person name="Haridas S."/>
            <person name="Kuo A."/>
            <person name="Pangilinan J."/>
            <person name="Riley R."/>
            <person name="Labutti K."/>
            <person name="Andreopoulos B."/>
            <person name="Lipzen A."/>
            <person name="Chen C."/>
            <person name="Yanf M."/>
            <person name="Daum C."/>
            <person name="Ng V."/>
            <person name="Clum A."/>
            <person name="Steindorff A."/>
            <person name="Ohm R."/>
            <person name="Martin F."/>
            <person name="Silar P."/>
            <person name="Natvig D."/>
            <person name="Lalanne C."/>
            <person name="Gautier V."/>
            <person name="Ament-Velasquez S.L."/>
            <person name="Kruys A."/>
            <person name="Hutchinson M.I."/>
            <person name="Powell A.J."/>
            <person name="Barry K."/>
            <person name="Miller A.N."/>
            <person name="Grigoriev I.V."/>
            <person name="Debuchy R."/>
            <person name="Gladieux P."/>
            <person name="Thoren M.H."/>
            <person name="Johannesson H."/>
        </authorList>
    </citation>
    <scope>NUCLEOTIDE SEQUENCE</scope>
    <source>
        <strain evidence="3">CBS 626.80</strain>
    </source>
</reference>
<feature type="domain" description="2EXR" evidence="2">
    <location>
        <begin position="78"/>
        <end position="172"/>
    </location>
</feature>
<accession>A0AAN6SGK0</accession>